<comment type="caution">
    <text evidence="13">The sequence shown here is derived from an EMBL/GenBank/DDBJ whole genome shotgun (WGS) entry which is preliminary data.</text>
</comment>
<evidence type="ECO:0000256" key="3">
    <source>
        <dbReference type="ARBA" id="ARBA00022759"/>
    </source>
</evidence>
<keyword evidence="3" id="KW-0255">Endonuclease</keyword>
<evidence type="ECO:0000256" key="1">
    <source>
        <dbReference type="ARBA" id="ARBA00022722"/>
    </source>
</evidence>
<sequence length="2016" mass="230882">MTTLADKAILSGADNHPPMLEKDMYDSWKIRMEVYMMNRQHGRMILESVKNGPLLWPTIEENRVTRPKKYSELSTTEAIQADCDVKETNIVLQRLPPEVYALVSNHKVANELCERIQLLMQGTPLTKQERGCKLYDEFDKFAYKKGGSLREFYLIFSLVLNDMNIYNMKMEQFQSSQYGSPYQSSQYGSHTQSSTPLSITYPPNDFQSSVHHNVYNPSSSIPQVEYAPSVNQHSDFSQPDSGLVVLVFQKGDDLIDAINHMMSFLTAVVTSRYPPTNNQLRNSSNPQQQATINNGRVTDQMESISRNKGLLSAITAKEKDTCQNNAINQRGKGMSHAVQNSNFPTQQDALILSVIEQLKTQVVNCTKINLDNKSVNETLIAELERYKGQVRILKEGNNVDKVLDSCAQSVEIDNLKQTLSEHLKEKEYSKQTNSMNSEEPNLSTRPTQVEVPQELPKVSMVNTSLKKLKHHLASFDVVRLNVLIRRIRTDNGTEFVNQTLRDYYAEVGISHETSVAHSPQQNGVIKRCNRTLNEAARTMLIYAQATLFLWAEAVATACFTQNRSIIRLRHGKTLYELMHGKQPDLSYFHVFGALCYPTNDGENVRKLQPKADIGIFIGYAPTKKEFRIYNRRTRHLEVAFRQHTCFICNLEVVDLLTGSRGNNLYTLSLRVMMASSPMCLLSKSLKTKSWLWHRSLSHLNFGAINYLARQGLVRGLPKLTFKKDHLCSACAMGKSKKKSHKPKSKDTNQEKLYLLHMDHCGLMHVKSVNEKKYMLVIVDDYSRFTWVKCLRSKDEAIDFIINFLKMIQVRLKVHVRRIRTDNGTELIKHCVNIMSRLASLMKHQLLALHSRGCGYRMLHPKSFLRLRHGKTPYELLHEKLPDLSFLYVFGALCYPTNDSENLGKLQPKADIGPALHEMTPATISLGLVPKPTSSTPFVPPSRNDWDLLFQLLFDELLTPPPSVDPPAPTDIAPIAKVIAPVPAVSIDSPSSTTVDQDAPSPSKSQTTPKTQPPVIPTNVEEDNHDIKVAHMSYDLLFDALTPSCWIKAMQEELNEFERLKNKACLVARGYRQEEGIDFEESFALVARLEAIRIFLAYAAHKNMVVYQMDVKTTFFNGNLREEVYVSQPDGFVDPNNPNHVYKLKKALYALKQAPRAWYDMLSSFLISQDFCKGSVDPTLFIYRNGNDLLLVQIYVDDIIFAASTPELCDIFAKIICLKFKMSMMGKIPFFLGLQISQMDTPMVEKSKLDEDKEGKAVDPSHYREDEDEQDDDDQDDNDDDQDSDNDGDDFVHPKLSTHDEEAKYKESFDPIVQTPSQVENSNDESNDDESHGMNVGGEEGPDAEDDDKELYRDVNINLEGRDVQMTDSLFVSSQFVTSMLNPNPDTRINSLFESTHRVDAPISTVVVPLLVTAPTIPPPSIPIMSQFAGAVSSISGIIDRYINHQMNEAIKVAVQIQSDRLRYEAQAEDEYFLNKLDENIQKIIKEQVKTSYAVAADLSELELKKILIEKMESNKSIHRSDEHRNLYKALVDAYECDKIILDTYGDTVTLKRHRDDADKDEEPFARLDRGSKRRREGKEPESTSAPKEKVSKTTGKSTKGSNLIKRLQACLHMQRSQCRLLKIWKSPHIKNSRQFYGFAVNSESDRDVYSKRRIIVVTELQIVEWHDYKHLDWITVRRDNDKLYKFKEGDFKRLRIQDIKDMLLLLVQGKLTNLTVEERFAFNSSYQRRDAFYWIDEELYGDWYKSALYEMYVSMNPEQQDLFEHEVNQHEREIESKQRIAVLEEELRANSKMVDELKREKLYNSTCLVLRKKYRLNLKNDMPPRDKISFDKSNDEDYMVIFDKNSFSYKIIYANDLKTDSENDNEKVNMPLFPSPKPSVGCINDLVFFKDFENEFPAIVYNDALTPKSDFATEPTLCPQHIDEFDLKDETSLSEYDEEEQNVLYFNDLSSFNIIYPNDLKSDKDNDSNKIDMIKSLGGNENTQGSNEPLEGSHDKINKVFIMKIFVMELNVNIVA</sequence>
<keyword evidence="8" id="KW-0548">Nucleotidyltransferase</keyword>
<name>A0A6L2P8F1_TANCI</name>
<keyword evidence="8" id="KW-0239">DNA-directed DNA polymerase</keyword>
<evidence type="ECO:0000313" key="13">
    <source>
        <dbReference type="EMBL" id="GEU93532.1"/>
    </source>
</evidence>
<dbReference type="GO" id="GO:0006310">
    <property type="term" value="P:DNA recombination"/>
    <property type="evidence" value="ECO:0007669"/>
    <property type="project" value="UniProtKB-KW"/>
</dbReference>
<gene>
    <name evidence="13" type="ORF">Tci_065510</name>
</gene>
<evidence type="ECO:0000259" key="12">
    <source>
        <dbReference type="PROSITE" id="PS50994"/>
    </source>
</evidence>
<dbReference type="PANTHER" id="PTHR42648">
    <property type="entry name" value="TRANSPOSASE, PUTATIVE-RELATED"/>
    <property type="match status" value="1"/>
</dbReference>
<dbReference type="InterPro" id="IPR025724">
    <property type="entry name" value="GAG-pre-integrase_dom"/>
</dbReference>
<feature type="region of interest" description="Disordered" evidence="11">
    <location>
        <begin position="987"/>
        <end position="1017"/>
    </location>
</feature>
<dbReference type="SUPFAM" id="SSF56672">
    <property type="entry name" value="DNA/RNA polymerases"/>
    <property type="match status" value="1"/>
</dbReference>
<evidence type="ECO:0000256" key="5">
    <source>
        <dbReference type="ARBA" id="ARBA00022842"/>
    </source>
</evidence>
<evidence type="ECO:0000256" key="2">
    <source>
        <dbReference type="ARBA" id="ARBA00022723"/>
    </source>
</evidence>
<dbReference type="GO" id="GO:0016787">
    <property type="term" value="F:hydrolase activity"/>
    <property type="evidence" value="ECO:0007669"/>
    <property type="project" value="UniProtKB-KW"/>
</dbReference>
<feature type="domain" description="Integrase catalytic" evidence="12">
    <location>
        <begin position="487"/>
        <end position="582"/>
    </location>
</feature>
<dbReference type="Pfam" id="PF00665">
    <property type="entry name" value="rve"/>
    <property type="match status" value="1"/>
</dbReference>
<feature type="compositionally biased region" description="Acidic residues" evidence="11">
    <location>
        <begin position="1339"/>
        <end position="1348"/>
    </location>
</feature>
<dbReference type="PROSITE" id="PS50994">
    <property type="entry name" value="INTEGRASE"/>
    <property type="match status" value="1"/>
</dbReference>
<dbReference type="GO" id="GO:0046872">
    <property type="term" value="F:metal ion binding"/>
    <property type="evidence" value="ECO:0007669"/>
    <property type="project" value="UniProtKB-KW"/>
</dbReference>
<dbReference type="SUPFAM" id="SSF53098">
    <property type="entry name" value="Ribonuclease H-like"/>
    <property type="match status" value="2"/>
</dbReference>
<dbReference type="InterPro" id="IPR012337">
    <property type="entry name" value="RNaseH-like_sf"/>
</dbReference>
<feature type="region of interest" description="Disordered" evidence="11">
    <location>
        <begin position="1244"/>
        <end position="1348"/>
    </location>
</feature>
<keyword evidence="2" id="KW-0479">Metal-binding</keyword>
<organism evidence="13">
    <name type="scientific">Tanacetum cinerariifolium</name>
    <name type="common">Dalmatian daisy</name>
    <name type="synonym">Chrysanthemum cinerariifolium</name>
    <dbReference type="NCBI Taxonomy" id="118510"/>
    <lineage>
        <taxon>Eukaryota</taxon>
        <taxon>Viridiplantae</taxon>
        <taxon>Streptophyta</taxon>
        <taxon>Embryophyta</taxon>
        <taxon>Tracheophyta</taxon>
        <taxon>Spermatophyta</taxon>
        <taxon>Magnoliopsida</taxon>
        <taxon>eudicotyledons</taxon>
        <taxon>Gunneridae</taxon>
        <taxon>Pentapetalae</taxon>
        <taxon>asterids</taxon>
        <taxon>campanulids</taxon>
        <taxon>Asterales</taxon>
        <taxon>Asteraceae</taxon>
        <taxon>Asteroideae</taxon>
        <taxon>Anthemideae</taxon>
        <taxon>Anthemidinae</taxon>
        <taxon>Tanacetum</taxon>
    </lineage>
</organism>
<dbReference type="Gene3D" id="3.30.420.10">
    <property type="entry name" value="Ribonuclease H-like superfamily/Ribonuclease H"/>
    <property type="match status" value="2"/>
</dbReference>
<dbReference type="GO" id="GO:0004519">
    <property type="term" value="F:endonuclease activity"/>
    <property type="evidence" value="ECO:0007669"/>
    <property type="project" value="UniProtKB-KW"/>
</dbReference>
<accession>A0A6L2P8F1</accession>
<dbReference type="GO" id="GO:0003676">
    <property type="term" value="F:nucleic acid binding"/>
    <property type="evidence" value="ECO:0007669"/>
    <property type="project" value="InterPro"/>
</dbReference>
<evidence type="ECO:0000256" key="4">
    <source>
        <dbReference type="ARBA" id="ARBA00022801"/>
    </source>
</evidence>
<evidence type="ECO:0000256" key="7">
    <source>
        <dbReference type="ARBA" id="ARBA00022918"/>
    </source>
</evidence>
<dbReference type="GO" id="GO:0003887">
    <property type="term" value="F:DNA-directed DNA polymerase activity"/>
    <property type="evidence" value="ECO:0007669"/>
    <property type="project" value="UniProtKB-KW"/>
</dbReference>
<feature type="region of interest" description="Disordered" evidence="11">
    <location>
        <begin position="1555"/>
        <end position="1599"/>
    </location>
</feature>
<dbReference type="InterPro" id="IPR013103">
    <property type="entry name" value="RVT_2"/>
</dbReference>
<feature type="compositionally biased region" description="Polar residues" evidence="11">
    <location>
        <begin position="430"/>
        <end position="447"/>
    </location>
</feature>
<dbReference type="PANTHER" id="PTHR42648:SF11">
    <property type="entry name" value="TRANSPOSON TY4-P GAG-POL POLYPROTEIN"/>
    <property type="match status" value="1"/>
</dbReference>
<proteinExistence type="predicted"/>
<evidence type="ECO:0000256" key="6">
    <source>
        <dbReference type="ARBA" id="ARBA00022908"/>
    </source>
</evidence>
<keyword evidence="5" id="KW-0460">Magnesium</keyword>
<keyword evidence="10" id="KW-0511">Multifunctional enzyme</keyword>
<protein>
    <recommendedName>
        <fullName evidence="12">Integrase catalytic domain-containing protein</fullName>
    </recommendedName>
</protein>
<keyword evidence="4" id="KW-0378">Hydrolase</keyword>
<keyword evidence="8" id="KW-0808">Transferase</keyword>
<dbReference type="EMBL" id="BKCJ010010875">
    <property type="protein sequence ID" value="GEU93532.1"/>
    <property type="molecule type" value="Genomic_DNA"/>
</dbReference>
<dbReference type="GO" id="GO:0015074">
    <property type="term" value="P:DNA integration"/>
    <property type="evidence" value="ECO:0007669"/>
    <property type="project" value="UniProtKB-KW"/>
</dbReference>
<feature type="compositionally biased region" description="Basic and acidic residues" evidence="11">
    <location>
        <begin position="1244"/>
        <end position="1264"/>
    </location>
</feature>
<keyword evidence="6" id="KW-0229">DNA integration</keyword>
<dbReference type="InterPro" id="IPR043502">
    <property type="entry name" value="DNA/RNA_pol_sf"/>
</dbReference>
<evidence type="ECO:0000256" key="9">
    <source>
        <dbReference type="ARBA" id="ARBA00023172"/>
    </source>
</evidence>
<feature type="compositionally biased region" description="Acidic residues" evidence="11">
    <location>
        <begin position="1265"/>
        <end position="1288"/>
    </location>
</feature>
<reference evidence="13" key="1">
    <citation type="journal article" date="2019" name="Sci. Rep.">
        <title>Draft genome of Tanacetum cinerariifolium, the natural source of mosquito coil.</title>
        <authorList>
            <person name="Yamashiro T."/>
            <person name="Shiraishi A."/>
            <person name="Satake H."/>
            <person name="Nakayama K."/>
        </authorList>
    </citation>
    <scope>NUCLEOTIDE SEQUENCE</scope>
</reference>
<feature type="compositionally biased region" description="Basic and acidic residues" evidence="11">
    <location>
        <begin position="1289"/>
        <end position="1308"/>
    </location>
</feature>
<dbReference type="InterPro" id="IPR039537">
    <property type="entry name" value="Retrotran_Ty1/copia-like"/>
</dbReference>
<feature type="compositionally biased region" description="Basic and acidic residues" evidence="11">
    <location>
        <begin position="1555"/>
        <end position="1591"/>
    </location>
</feature>
<dbReference type="InterPro" id="IPR001584">
    <property type="entry name" value="Integrase_cat-core"/>
</dbReference>
<evidence type="ECO:0000256" key="8">
    <source>
        <dbReference type="ARBA" id="ARBA00022932"/>
    </source>
</evidence>
<dbReference type="GO" id="GO:0003964">
    <property type="term" value="F:RNA-directed DNA polymerase activity"/>
    <property type="evidence" value="ECO:0007669"/>
    <property type="project" value="UniProtKB-KW"/>
</dbReference>
<feature type="region of interest" description="Disordered" evidence="11">
    <location>
        <begin position="426"/>
        <end position="451"/>
    </location>
</feature>
<dbReference type="Pfam" id="PF07727">
    <property type="entry name" value="RVT_2"/>
    <property type="match status" value="1"/>
</dbReference>
<evidence type="ECO:0000256" key="10">
    <source>
        <dbReference type="ARBA" id="ARBA00023268"/>
    </source>
</evidence>
<keyword evidence="1" id="KW-0540">Nuclease</keyword>
<evidence type="ECO:0000256" key="11">
    <source>
        <dbReference type="SAM" id="MobiDB-lite"/>
    </source>
</evidence>
<dbReference type="Pfam" id="PF25597">
    <property type="entry name" value="SH3_retrovirus"/>
    <property type="match status" value="1"/>
</dbReference>
<dbReference type="Pfam" id="PF13976">
    <property type="entry name" value="gag_pre-integrs"/>
    <property type="match status" value="1"/>
</dbReference>
<keyword evidence="9" id="KW-0233">DNA recombination</keyword>
<keyword evidence="7" id="KW-0695">RNA-directed DNA polymerase</keyword>
<dbReference type="InterPro" id="IPR036397">
    <property type="entry name" value="RNaseH_sf"/>
</dbReference>
<feature type="compositionally biased region" description="Polar residues" evidence="11">
    <location>
        <begin position="987"/>
        <end position="1009"/>
    </location>
</feature>
<dbReference type="InterPro" id="IPR057670">
    <property type="entry name" value="SH3_retrovirus"/>
</dbReference>